<dbReference type="EMBL" id="UZAM01016982">
    <property type="protein sequence ID" value="VDP45447.1"/>
    <property type="molecule type" value="Genomic_DNA"/>
</dbReference>
<dbReference type="InterPro" id="IPR032466">
    <property type="entry name" value="Metal_Hydrolase"/>
</dbReference>
<dbReference type="Gene3D" id="2.30.40.10">
    <property type="entry name" value="Urease, subunit C, domain 1"/>
    <property type="match status" value="1"/>
</dbReference>
<gene>
    <name evidence="3" type="ORF">SBAD_LOCUS12101</name>
</gene>
<dbReference type="CDD" id="cd01314">
    <property type="entry name" value="D-HYD"/>
    <property type="match status" value="1"/>
</dbReference>
<dbReference type="SUPFAM" id="SSF51338">
    <property type="entry name" value="Composite domain of metallo-dependent hydrolases"/>
    <property type="match status" value="1"/>
</dbReference>
<organism evidence="5">
    <name type="scientific">Soboliphyme baturini</name>
    <dbReference type="NCBI Taxonomy" id="241478"/>
    <lineage>
        <taxon>Eukaryota</taxon>
        <taxon>Metazoa</taxon>
        <taxon>Ecdysozoa</taxon>
        <taxon>Nematoda</taxon>
        <taxon>Enoplea</taxon>
        <taxon>Dorylaimia</taxon>
        <taxon>Dioctophymatida</taxon>
        <taxon>Dioctophymatoidea</taxon>
        <taxon>Soboliphymatidae</taxon>
        <taxon>Soboliphyme</taxon>
    </lineage>
</organism>
<accession>A0A183J8A3</accession>
<dbReference type="PANTHER" id="PTHR11647">
    <property type="entry name" value="HYDRANTOINASE/DIHYDROPYRIMIDINASE FAMILY MEMBER"/>
    <property type="match status" value="1"/>
</dbReference>
<dbReference type="FunFam" id="3.20.20.140:FF:000076">
    <property type="entry name" value="Dihydropyrimidinase like 2"/>
    <property type="match status" value="1"/>
</dbReference>
<evidence type="ECO:0000256" key="1">
    <source>
        <dbReference type="ARBA" id="ARBA00008829"/>
    </source>
</evidence>
<feature type="domain" description="Amidohydrolase-related" evidence="2">
    <location>
        <begin position="58"/>
        <end position="446"/>
    </location>
</feature>
<evidence type="ECO:0000313" key="3">
    <source>
        <dbReference type="EMBL" id="VDP45447.1"/>
    </source>
</evidence>
<keyword evidence="4" id="KW-1185">Reference proteome</keyword>
<dbReference type="InterPro" id="IPR011059">
    <property type="entry name" value="Metal-dep_hydrolase_composite"/>
</dbReference>
<dbReference type="NCBIfam" id="TIGR02033">
    <property type="entry name" value="D-hydantoinase"/>
    <property type="match status" value="1"/>
</dbReference>
<reference evidence="5" key="1">
    <citation type="submission" date="2016-06" db="UniProtKB">
        <authorList>
            <consortium name="WormBaseParasite"/>
        </authorList>
    </citation>
    <scope>IDENTIFICATION</scope>
</reference>
<dbReference type="Proteomes" id="UP000270296">
    <property type="component" value="Unassembled WGS sequence"/>
</dbReference>
<reference evidence="3 4" key="2">
    <citation type="submission" date="2018-11" db="EMBL/GenBank/DDBJ databases">
        <authorList>
            <consortium name="Pathogen Informatics"/>
        </authorList>
    </citation>
    <scope>NUCLEOTIDE SEQUENCE [LARGE SCALE GENOMIC DNA]</scope>
</reference>
<dbReference type="Gene3D" id="3.20.20.140">
    <property type="entry name" value="Metal-dependent hydrolases"/>
    <property type="match status" value="1"/>
</dbReference>
<sequence>MQLIRIDDRNVILIKGGTVVNCDLVVRADVLIRGGKIKQVEPDIESDGAHVIIAEGKYVMPGGVDPHTHLQHAQGDDSSAEGFFAGTQAAVAGGTTTIVDSVIPAAGESLIAAFEKWKRWADPKVCCDYALSVAIRHTSEKTFQEMETLCRNNGVNSFLFYMDDVIDPPLTDGDLYRSFKRCRQIGALPRVQPANGEIIKIIEQEMIDMGITGPEGHVYSRPENLEAEAVSRVALLSNLANCPLYVLRVASKGATKALAWARKKGYVVTGEVLAASFCTDSCIHEKNVKNSDVRVTCPPLRFDRVTPTFLINRLAFGDLEMTASDHSIFNAVEKAAGISDFRKLPKGINGVQERMMVTWEKGVNSGKFDLMRFVAVSSTSAAKVFNMYPRKGRIAVGSDADIVIWDPEATRKITARNQTQTLDMNVFEGQICKGVPLVTICGGRIVYENGQVR</sequence>
<dbReference type="WBParaSite" id="SBAD_0001250601-mRNA-1">
    <property type="protein sequence ID" value="SBAD_0001250601-mRNA-1"/>
    <property type="gene ID" value="SBAD_0001250601"/>
</dbReference>
<dbReference type="InterPro" id="IPR006680">
    <property type="entry name" value="Amidohydro-rel"/>
</dbReference>
<dbReference type="InterPro" id="IPR011778">
    <property type="entry name" value="Hydantoinase/dihydroPyrase"/>
</dbReference>
<dbReference type="OrthoDB" id="10258955at2759"/>
<dbReference type="InterPro" id="IPR050378">
    <property type="entry name" value="Metallo-dep_Hydrolases_sf"/>
</dbReference>
<dbReference type="AlphaFoldDB" id="A0A183J8A3"/>
<evidence type="ECO:0000259" key="2">
    <source>
        <dbReference type="Pfam" id="PF01979"/>
    </source>
</evidence>
<comment type="similarity">
    <text evidence="1">Belongs to the metallo-dependent hydrolases superfamily. Hydantoinase/dihydropyrimidinase family.</text>
</comment>
<dbReference type="GO" id="GO:0006208">
    <property type="term" value="P:pyrimidine nucleobase catabolic process"/>
    <property type="evidence" value="ECO:0007669"/>
    <property type="project" value="TreeGrafter"/>
</dbReference>
<dbReference type="Pfam" id="PF01979">
    <property type="entry name" value="Amidohydro_1"/>
    <property type="match status" value="1"/>
</dbReference>
<evidence type="ECO:0000313" key="5">
    <source>
        <dbReference type="WBParaSite" id="SBAD_0001250601-mRNA-1"/>
    </source>
</evidence>
<dbReference type="PANTHER" id="PTHR11647:SF74">
    <property type="entry name" value="PROTEIN UNC-33"/>
    <property type="match status" value="1"/>
</dbReference>
<evidence type="ECO:0000313" key="4">
    <source>
        <dbReference type="Proteomes" id="UP000270296"/>
    </source>
</evidence>
<name>A0A183J8A3_9BILA</name>
<dbReference type="SUPFAM" id="SSF51556">
    <property type="entry name" value="Metallo-dependent hydrolases"/>
    <property type="match status" value="1"/>
</dbReference>
<proteinExistence type="inferred from homology"/>
<dbReference type="GO" id="GO:0004157">
    <property type="term" value="F:dihydropyrimidinase activity"/>
    <property type="evidence" value="ECO:0007669"/>
    <property type="project" value="TreeGrafter"/>
</dbReference>
<protein>
    <submittedName>
        <fullName evidence="5">Amidohydro-rel domain-containing protein</fullName>
    </submittedName>
</protein>
<dbReference type="GO" id="GO:0005829">
    <property type="term" value="C:cytosol"/>
    <property type="evidence" value="ECO:0007669"/>
    <property type="project" value="TreeGrafter"/>
</dbReference>